<keyword evidence="1" id="KW-0472">Membrane</keyword>
<keyword evidence="1" id="KW-1133">Transmembrane helix</keyword>
<keyword evidence="1" id="KW-0812">Transmembrane</keyword>
<protein>
    <submittedName>
        <fullName evidence="2">Uncharacterized protein</fullName>
    </submittedName>
</protein>
<evidence type="ECO:0000256" key="1">
    <source>
        <dbReference type="SAM" id="Phobius"/>
    </source>
</evidence>
<name>A0ABM7V8H5_9PROT</name>
<dbReference type="Proteomes" id="UP001320209">
    <property type="component" value="Chromosome"/>
</dbReference>
<evidence type="ECO:0000313" key="2">
    <source>
        <dbReference type="EMBL" id="BDB96080.1"/>
    </source>
</evidence>
<feature type="transmembrane region" description="Helical" evidence="1">
    <location>
        <begin position="45"/>
        <end position="65"/>
    </location>
</feature>
<organism evidence="2 3">
    <name type="scientific">Candidatus Hydrogenosomobacter endosymbioticus</name>
    <dbReference type="NCBI Taxonomy" id="2558174"/>
    <lineage>
        <taxon>Bacteria</taxon>
        <taxon>Pseudomonadati</taxon>
        <taxon>Pseudomonadota</taxon>
        <taxon>Alphaproteobacteria</taxon>
        <taxon>Holosporales</taxon>
        <taxon>Holosporaceae</taxon>
        <taxon>Candidatus Hydrogenosomobacter</taxon>
    </lineage>
</organism>
<keyword evidence="3" id="KW-1185">Reference proteome</keyword>
<proteinExistence type="predicted"/>
<sequence>MKIVRAAGAEIEERKLVLFGLFCVFLLFILTIAKIDYNNRDYICGLTGCLFCIVNKIVIFFELLVKFVSRFGYLLGFATREIRKNDRPRKYNRKL</sequence>
<accession>A0ABM7V8H5</accession>
<reference evidence="2" key="1">
    <citation type="submission" date="2021-10" db="EMBL/GenBank/DDBJ databases">
        <title>Genome Sequence of The Candidatus Hydrogeosomobacter endosymbioticus, an Intracellular Bacterial Symbiont of the Anaerobic Ciliate GW7.</title>
        <authorList>
            <person name="Shiohama Y."/>
            <person name="Shinzato N."/>
        </authorList>
    </citation>
    <scope>NUCLEOTIDE SEQUENCE [LARGE SCALE GENOMIC DNA]</scope>
    <source>
        <strain evidence="2">200920</strain>
    </source>
</reference>
<evidence type="ECO:0000313" key="3">
    <source>
        <dbReference type="Proteomes" id="UP001320209"/>
    </source>
</evidence>
<dbReference type="EMBL" id="AP025225">
    <property type="protein sequence ID" value="BDB96080.1"/>
    <property type="molecule type" value="Genomic_DNA"/>
</dbReference>
<feature type="transmembrane region" description="Helical" evidence="1">
    <location>
        <begin position="16"/>
        <end position="33"/>
    </location>
</feature>
<gene>
    <name evidence="2" type="ORF">HYD_2130</name>
</gene>